<dbReference type="InterPro" id="IPR012677">
    <property type="entry name" value="Nucleotide-bd_a/b_plait_sf"/>
</dbReference>
<dbReference type="PANTHER" id="PTHR48039">
    <property type="entry name" value="RNA-BINDING MOTIF PROTEIN 14B"/>
    <property type="match status" value="1"/>
</dbReference>
<dbReference type="GO" id="GO:0003729">
    <property type="term" value="F:mRNA binding"/>
    <property type="evidence" value="ECO:0007669"/>
    <property type="project" value="TreeGrafter"/>
</dbReference>
<evidence type="ECO:0000256" key="5">
    <source>
        <dbReference type="ARBA" id="ARBA00022737"/>
    </source>
</evidence>
<dbReference type="InterPro" id="IPR034482">
    <property type="entry name" value="Mrd1_RRM3"/>
</dbReference>
<feature type="coiled-coil region" evidence="10">
    <location>
        <begin position="763"/>
        <end position="790"/>
    </location>
</feature>
<evidence type="ECO:0000256" key="2">
    <source>
        <dbReference type="ARBA" id="ARBA00008033"/>
    </source>
</evidence>
<dbReference type="GO" id="GO:0005634">
    <property type="term" value="C:nucleus"/>
    <property type="evidence" value="ECO:0007669"/>
    <property type="project" value="UniProtKB-SubCell"/>
</dbReference>
<name>A0A383UMR3_BLUHO</name>
<evidence type="ECO:0000256" key="4">
    <source>
        <dbReference type="ARBA" id="ARBA00022552"/>
    </source>
</evidence>
<evidence type="ECO:0000256" key="1">
    <source>
        <dbReference type="ARBA" id="ARBA00004123"/>
    </source>
</evidence>
<dbReference type="InterPro" id="IPR000504">
    <property type="entry name" value="RRM_dom"/>
</dbReference>
<comment type="similarity">
    <text evidence="2">Belongs to the RRM MRD1 family.</text>
</comment>
<dbReference type="InterPro" id="IPR051945">
    <property type="entry name" value="RRM_MRD1_RNA_proc_ribogen"/>
</dbReference>
<evidence type="ECO:0000313" key="14">
    <source>
        <dbReference type="Proteomes" id="UP000275772"/>
    </source>
</evidence>
<comment type="subcellular location">
    <subcellularLocation>
        <location evidence="1">Nucleus</location>
    </subcellularLocation>
</comment>
<proteinExistence type="inferred from homology"/>
<keyword evidence="5" id="KW-0677">Repeat</keyword>
<evidence type="ECO:0000256" key="7">
    <source>
        <dbReference type="ARBA" id="ARBA00023242"/>
    </source>
</evidence>
<evidence type="ECO:0000256" key="8">
    <source>
        <dbReference type="ARBA" id="ARBA00023274"/>
    </source>
</evidence>
<dbReference type="CDD" id="cd12568">
    <property type="entry name" value="RRM3_MRD1"/>
    <property type="match status" value="1"/>
</dbReference>
<feature type="domain" description="RRM" evidence="12">
    <location>
        <begin position="4"/>
        <end position="76"/>
    </location>
</feature>
<evidence type="ECO:0000256" key="9">
    <source>
        <dbReference type="PROSITE-ProRule" id="PRU00176"/>
    </source>
</evidence>
<evidence type="ECO:0000256" key="3">
    <source>
        <dbReference type="ARBA" id="ARBA00013428"/>
    </source>
</evidence>
<evidence type="ECO:0000256" key="6">
    <source>
        <dbReference type="ARBA" id="ARBA00022884"/>
    </source>
</evidence>
<dbReference type="GO" id="GO:1990904">
    <property type="term" value="C:ribonucleoprotein complex"/>
    <property type="evidence" value="ECO:0007669"/>
    <property type="project" value="UniProtKB-KW"/>
</dbReference>
<dbReference type="AlphaFoldDB" id="A0A383UMR3"/>
<dbReference type="SMART" id="SM00360">
    <property type="entry name" value="RRM"/>
    <property type="match status" value="5"/>
</dbReference>
<keyword evidence="4" id="KW-0698">rRNA processing</keyword>
<dbReference type="Gene3D" id="3.30.70.330">
    <property type="match status" value="5"/>
</dbReference>
<dbReference type="VEuPathDB" id="FungiDB:BLGHR1_11823"/>
<dbReference type="GO" id="GO:0006364">
    <property type="term" value="P:rRNA processing"/>
    <property type="evidence" value="ECO:0007669"/>
    <property type="project" value="UniProtKB-KW"/>
</dbReference>
<feature type="domain" description="RRM" evidence="12">
    <location>
        <begin position="691"/>
        <end position="768"/>
    </location>
</feature>
<dbReference type="Proteomes" id="UP000275772">
    <property type="component" value="Unassembled WGS sequence"/>
</dbReference>
<protein>
    <recommendedName>
        <fullName evidence="3">Multiple RNA-binding domain-containing protein 1</fullName>
    </recommendedName>
</protein>
<sequence length="813" mass="91176">MSSSRIFVKGLPPTLTQDEFKKHFSQISPVTDAKLFPNRRIGYIGYATVDDAVKATKYFNKSYIRLSRIIVEIARPSDFSALSTRKAKREIEWQAEKSQITQNSALDPTLTPGVKRKRGTYDEADSKLQEFLEVMQPTSKNKSIGKEAPPTSSIYDSLPIEPAAKNDAEIPHVDHDQAGKITQPLEAQPNFPAQRLDNNPHVSINSTDEDWLRSRTSRTLDVLDSNSISLSDFLPKPRDTATTTDINVQSWDNDNKPTDQSNVPADNIVPDNKSELEVTMESIRKTARLFVRNLPYTASEADIRSHFSPYGSMKEVHLPVDSTGASKGFAYIQFSDSDSALQAFHNLDGEAFQGRLLHIIPGLEKRENKIDDVILSQMPVSKQRQIKRKSEAAVKMFNWNSLYMDQDAVNSAVSKRLGVSKSELLDPTCTDSAWKQAVAETAIIQETKAYFTENGVDLDSFKNSERGDTCILVKKIPFGMTVEELRKMFEHFGKVLRVLMPPAGTIAIVELDQPVQARAAFASLAYRRVRDSVLFLEKAPKNLFTNATSNRSLVDIDPQVVVSADSKISAHDLLEQDVTYDRANTSTLYVRNLNFITSSQRLTEIFRPLEGFLSARVNTKPDPKKPGQVLSMGFGFLEFKTKSQAEAALLSMNGFDLDGHKLVIKISHKGVDAAEERRRADQTKKDSDKKTKIIIKNLPFETTKKDVRGLFSAYGKLRSVRVPKKFDNTTRGFAFAEFITPREAENALEALRHTHLLGRRLVLEFASSSNMDAEEEIERMQKKVTAQVNKVAVQNIIGSGRRKFNLEDGADEQ</sequence>
<evidence type="ECO:0000256" key="10">
    <source>
        <dbReference type="SAM" id="Coils"/>
    </source>
</evidence>
<keyword evidence="10" id="KW-0175">Coiled coil</keyword>
<evidence type="ECO:0000256" key="11">
    <source>
        <dbReference type="SAM" id="MobiDB-lite"/>
    </source>
</evidence>
<dbReference type="PANTHER" id="PTHR48039:SF5">
    <property type="entry name" value="RNA-BINDING PROTEIN 28"/>
    <property type="match status" value="1"/>
</dbReference>
<reference evidence="13 14" key="1">
    <citation type="submission" date="2017-11" db="EMBL/GenBank/DDBJ databases">
        <authorList>
            <person name="Kracher B."/>
        </authorList>
    </citation>
    <scope>NUCLEOTIDE SEQUENCE [LARGE SCALE GENOMIC DNA]</scope>
    <source>
        <strain evidence="13 14">RACE1</strain>
    </source>
</reference>
<dbReference type="PROSITE" id="PS50102">
    <property type="entry name" value="RRM"/>
    <property type="match status" value="5"/>
</dbReference>
<dbReference type="CDD" id="cd12320">
    <property type="entry name" value="RRM6_RBM19_RRM5_MRD1"/>
    <property type="match status" value="1"/>
</dbReference>
<feature type="region of interest" description="Disordered" evidence="11">
    <location>
        <begin position="134"/>
        <end position="158"/>
    </location>
</feature>
<gene>
    <name evidence="13" type="ORF">BLGHR1_11823</name>
</gene>
<keyword evidence="7" id="KW-0539">Nucleus</keyword>
<accession>A0A383UMR3</accession>
<keyword evidence="8" id="KW-0687">Ribonucleoprotein</keyword>
<feature type="domain" description="RRM" evidence="12">
    <location>
        <begin position="469"/>
        <end position="541"/>
    </location>
</feature>
<feature type="domain" description="RRM" evidence="12">
    <location>
        <begin position="586"/>
        <end position="669"/>
    </location>
</feature>
<evidence type="ECO:0000259" key="12">
    <source>
        <dbReference type="PROSITE" id="PS50102"/>
    </source>
</evidence>
<evidence type="ECO:0000313" key="13">
    <source>
        <dbReference type="EMBL" id="SZF01069.1"/>
    </source>
</evidence>
<dbReference type="SUPFAM" id="SSF54928">
    <property type="entry name" value="RNA-binding domain, RBD"/>
    <property type="match status" value="3"/>
</dbReference>
<dbReference type="Pfam" id="PF00076">
    <property type="entry name" value="RRM_1"/>
    <property type="match status" value="5"/>
</dbReference>
<dbReference type="FunFam" id="3.30.70.330:FF:000247">
    <property type="entry name" value="Multiple RNA-binding domain-containing protein 1"/>
    <property type="match status" value="1"/>
</dbReference>
<feature type="domain" description="RRM" evidence="12">
    <location>
        <begin position="287"/>
        <end position="359"/>
    </location>
</feature>
<dbReference type="InterPro" id="IPR035979">
    <property type="entry name" value="RBD_domain_sf"/>
</dbReference>
<organism evidence="13 14">
    <name type="scientific">Blumeria hordei</name>
    <name type="common">Barley powdery mildew</name>
    <name type="synonym">Blumeria graminis f. sp. hordei</name>
    <dbReference type="NCBI Taxonomy" id="2867405"/>
    <lineage>
        <taxon>Eukaryota</taxon>
        <taxon>Fungi</taxon>
        <taxon>Dikarya</taxon>
        <taxon>Ascomycota</taxon>
        <taxon>Pezizomycotina</taxon>
        <taxon>Leotiomycetes</taxon>
        <taxon>Erysiphales</taxon>
        <taxon>Erysiphaceae</taxon>
        <taxon>Blumeria</taxon>
    </lineage>
</organism>
<dbReference type="EMBL" id="UNSH01000035">
    <property type="protein sequence ID" value="SZF01069.1"/>
    <property type="molecule type" value="Genomic_DNA"/>
</dbReference>
<keyword evidence="6 9" id="KW-0694">RNA-binding</keyword>